<dbReference type="Proteomes" id="UP000296034">
    <property type="component" value="Unassembled WGS sequence"/>
</dbReference>
<keyword evidence="8 18" id="KW-0479">Metal-binding</keyword>
<dbReference type="InterPro" id="IPR006054">
    <property type="entry name" value="DnaQ"/>
</dbReference>
<comment type="catalytic activity">
    <reaction evidence="14 19">
        <text>DNA(n) + a 2'-deoxyribonucleoside 5'-triphosphate = DNA(n+1) + diphosphate</text>
        <dbReference type="Rhea" id="RHEA:22508"/>
        <dbReference type="Rhea" id="RHEA-COMP:17339"/>
        <dbReference type="Rhea" id="RHEA-COMP:17340"/>
        <dbReference type="ChEBI" id="CHEBI:33019"/>
        <dbReference type="ChEBI" id="CHEBI:61560"/>
        <dbReference type="ChEBI" id="CHEBI:173112"/>
        <dbReference type="EC" id="2.7.7.7"/>
    </reaction>
</comment>
<sequence>MKNIYNRQIFLDTETTGINKTGIYYEGHRIIEIGAVEFINRLPTGNNFHKYLNPNRTVSYESFKIHGISNSFLINKPTFREIAQEFINYIRGTELIIHNASFDIDFINYELNNLQLDIKKIQKICHVTDSLAIARKIFPGKRNSLDALCSRYNIDHDERKLHSAILDATILSKVFLIMTSGQISLSFVKDKDHKKSYIKIFNRVKNKIPLKIIIANKEEILSHEKNLDLIKSKKGLCLWRDNPHPFIKNDK</sequence>
<dbReference type="SMART" id="SM00479">
    <property type="entry name" value="EXOIII"/>
    <property type="match status" value="1"/>
</dbReference>
<gene>
    <name evidence="19" type="primary">dnaQ</name>
    <name evidence="21" type="ORF">CRV11_03035</name>
</gene>
<dbReference type="EC" id="2.7.7.7" evidence="2 19"/>
<name>A0A2P5SXD0_9GAMM</name>
<dbReference type="SUPFAM" id="SSF53098">
    <property type="entry name" value="Ribonuclease H-like"/>
    <property type="match status" value="1"/>
</dbReference>
<keyword evidence="6 19" id="KW-0235">DNA replication</keyword>
<dbReference type="RefSeq" id="WP_136131884.1">
    <property type="nucleotide sequence ID" value="NZ_PDKS01000005.1"/>
</dbReference>
<dbReference type="InterPro" id="IPR012337">
    <property type="entry name" value="RNaseH-like_sf"/>
</dbReference>
<dbReference type="PANTHER" id="PTHR30231:SF41">
    <property type="entry name" value="DNA POLYMERASE III SUBUNIT EPSILON"/>
    <property type="match status" value="1"/>
</dbReference>
<evidence type="ECO:0000256" key="2">
    <source>
        <dbReference type="ARBA" id="ARBA00012417"/>
    </source>
</evidence>
<evidence type="ECO:0000256" key="12">
    <source>
        <dbReference type="ARBA" id="ARBA00022932"/>
    </source>
</evidence>
<evidence type="ECO:0000256" key="8">
    <source>
        <dbReference type="ARBA" id="ARBA00022723"/>
    </source>
</evidence>
<dbReference type="GO" id="GO:0003677">
    <property type="term" value="F:DNA binding"/>
    <property type="evidence" value="ECO:0007669"/>
    <property type="project" value="InterPro"/>
</dbReference>
<evidence type="ECO:0000256" key="17">
    <source>
        <dbReference type="PIRSR" id="PIRSR606309-2"/>
    </source>
</evidence>
<dbReference type="GO" id="GO:0046872">
    <property type="term" value="F:metal ion binding"/>
    <property type="evidence" value="ECO:0007669"/>
    <property type="project" value="UniProtKB-KW"/>
</dbReference>
<dbReference type="GO" id="GO:0005829">
    <property type="term" value="C:cytosol"/>
    <property type="evidence" value="ECO:0007669"/>
    <property type="project" value="TreeGrafter"/>
</dbReference>
<dbReference type="FunFam" id="3.30.420.10:FF:000012">
    <property type="entry name" value="DNA polymerase III subunit epsilon"/>
    <property type="match status" value="1"/>
</dbReference>
<dbReference type="AlphaFoldDB" id="A0A2P5SXD0"/>
<dbReference type="EMBL" id="PDKS01000005">
    <property type="protein sequence ID" value="PPI86998.1"/>
    <property type="molecule type" value="Genomic_DNA"/>
</dbReference>
<feature type="binding site" evidence="18">
    <location>
        <position position="12"/>
    </location>
    <ligand>
        <name>a divalent metal cation</name>
        <dbReference type="ChEBI" id="CHEBI:60240"/>
        <label>1</label>
        <note>catalytic</note>
    </ligand>
</feature>
<evidence type="ECO:0000256" key="10">
    <source>
        <dbReference type="ARBA" id="ARBA00022839"/>
    </source>
</evidence>
<keyword evidence="13 18" id="KW-0464">Manganese</keyword>
<evidence type="ECO:0000256" key="16">
    <source>
        <dbReference type="PIRSR" id="PIRSR606309-1"/>
    </source>
</evidence>
<evidence type="ECO:0000256" key="6">
    <source>
        <dbReference type="ARBA" id="ARBA00022705"/>
    </source>
</evidence>
<dbReference type="GO" id="GO:0003887">
    <property type="term" value="F:DNA-directed DNA polymerase activity"/>
    <property type="evidence" value="ECO:0007669"/>
    <property type="project" value="UniProtKB-KW"/>
</dbReference>
<keyword evidence="11 18" id="KW-0460">Magnesium</keyword>
<comment type="cofactor">
    <cofactor evidence="1 19">
        <name>Mn(2+)</name>
        <dbReference type="ChEBI" id="CHEBI:29035"/>
    </cofactor>
</comment>
<protein>
    <recommendedName>
        <fullName evidence="3 19">DNA polymerase III subunit epsilon</fullName>
        <ecNumber evidence="2 19">2.7.7.7</ecNumber>
    </recommendedName>
</protein>
<feature type="active site" description="Proton acceptor" evidence="16">
    <location>
        <position position="162"/>
    </location>
</feature>
<feature type="binding site" evidence="17">
    <location>
        <position position="66"/>
    </location>
    <ligand>
        <name>substrate</name>
    </ligand>
</feature>
<keyword evidence="9 19" id="KW-0378">Hydrolase</keyword>
<evidence type="ECO:0000256" key="19">
    <source>
        <dbReference type="RuleBase" id="RU364087"/>
    </source>
</evidence>
<proteinExistence type="predicted"/>
<dbReference type="Gene3D" id="3.30.420.10">
    <property type="entry name" value="Ribonuclease H-like superfamily/Ribonuclease H"/>
    <property type="match status" value="1"/>
</dbReference>
<comment type="function">
    <text evidence="19">DNA polymerase III is a complex, multichain enzyme responsible for most of the replicative synthesis in bacteria. The epsilon subunit contain the editing function and is a proofreading 3'-5' exonuclease.</text>
</comment>
<feature type="binding site" evidence="17">
    <location>
        <position position="14"/>
    </location>
    <ligand>
        <name>substrate</name>
    </ligand>
</feature>
<feature type="domain" description="Exonuclease" evidence="20">
    <location>
        <begin position="7"/>
        <end position="184"/>
    </location>
</feature>
<comment type="cofactor">
    <cofactor evidence="18">
        <name>Mg(2+)</name>
        <dbReference type="ChEBI" id="CHEBI:18420"/>
    </cofactor>
    <cofactor evidence="18">
        <name>Mn(2+)</name>
        <dbReference type="ChEBI" id="CHEBI:29035"/>
    </cofactor>
    <text evidence="18">Binds 2 divalent metal cations. Magnesium or manganese.</text>
</comment>
<dbReference type="InterPro" id="IPR036397">
    <property type="entry name" value="RNaseH_sf"/>
</dbReference>
<accession>A0A2P5SXD0</accession>
<evidence type="ECO:0000256" key="4">
    <source>
        <dbReference type="ARBA" id="ARBA00022679"/>
    </source>
</evidence>
<feature type="binding site" evidence="18">
    <location>
        <position position="167"/>
    </location>
    <ligand>
        <name>a divalent metal cation</name>
        <dbReference type="ChEBI" id="CHEBI:60240"/>
        <label>1</label>
        <note>catalytic</note>
    </ligand>
</feature>
<evidence type="ECO:0000256" key="1">
    <source>
        <dbReference type="ARBA" id="ARBA00001936"/>
    </source>
</evidence>
<comment type="subunit">
    <text evidence="15">The DNA polymerase holoenzyme is a complex that contains 10 different types of subunits. These subunits are organized into 3 functionally essential subassemblies: the pol III core, the beta sliding clamp processivity factor and the clamp-loading complex. The pol III core (subunits alpha,epsilon and theta) contains the polymerase and the 3'-5' exonuclease proofreading activities. The polymerase is tethered to the template via the sliding clamp processivity factor. The clamp-loading complex assembles the beta processivity factor onto the primer template and plays a central role in the organization and communication at the replication fork. This complex contains delta, delta', psi and chi, and copies of either or both of two different DnaX proteins, gamma and tau. The composition of the holoenzyme is, therefore: (alpha,epsilon,theta)[2]-(gamma/tau)[3]-delta,delta', psi,chi-beta[4].</text>
</comment>
<organism evidence="21 22">
    <name type="scientific">Candidatus Pantoea edessiphila</name>
    <dbReference type="NCBI Taxonomy" id="2044610"/>
    <lineage>
        <taxon>Bacteria</taxon>
        <taxon>Pseudomonadati</taxon>
        <taxon>Pseudomonadota</taxon>
        <taxon>Gammaproteobacteria</taxon>
        <taxon>Enterobacterales</taxon>
        <taxon>Erwiniaceae</taxon>
        <taxon>Pantoea</taxon>
    </lineage>
</organism>
<evidence type="ECO:0000256" key="7">
    <source>
        <dbReference type="ARBA" id="ARBA00022722"/>
    </source>
</evidence>
<dbReference type="CDD" id="cd06131">
    <property type="entry name" value="DNA_pol_III_epsilon_Ecoli_like"/>
    <property type="match status" value="1"/>
</dbReference>
<evidence type="ECO:0000256" key="11">
    <source>
        <dbReference type="ARBA" id="ARBA00022842"/>
    </source>
</evidence>
<dbReference type="GO" id="GO:0008408">
    <property type="term" value="F:3'-5' exonuclease activity"/>
    <property type="evidence" value="ECO:0007669"/>
    <property type="project" value="TreeGrafter"/>
</dbReference>
<evidence type="ECO:0000259" key="20">
    <source>
        <dbReference type="SMART" id="SM00479"/>
    </source>
</evidence>
<evidence type="ECO:0000313" key="22">
    <source>
        <dbReference type="Proteomes" id="UP000296034"/>
    </source>
</evidence>
<evidence type="ECO:0000256" key="3">
    <source>
        <dbReference type="ARBA" id="ARBA00020352"/>
    </source>
</evidence>
<reference evidence="21 22" key="1">
    <citation type="journal article" date="2018" name="Genome Biol. Evol.">
        <title>Cladogenesis and Genomic Streamlining in Extracellular Endosymbionts of Tropical Stink Bugs.</title>
        <authorList>
            <person name="Otero-Bravo A."/>
            <person name="Goffredi S."/>
            <person name="Sabree Z.L."/>
        </authorList>
    </citation>
    <scope>NUCLEOTIDE SEQUENCE [LARGE SCALE GENOMIC DNA]</scope>
    <source>
        <strain evidence="21 22">SoET</strain>
    </source>
</reference>
<feature type="binding site" evidence="17">
    <location>
        <position position="61"/>
    </location>
    <ligand>
        <name>substrate</name>
    </ligand>
</feature>
<dbReference type="NCBIfam" id="TIGR01406">
    <property type="entry name" value="dnaQ_proteo"/>
    <property type="match status" value="1"/>
</dbReference>
<dbReference type="InterPro" id="IPR013520">
    <property type="entry name" value="Ribonucl_H"/>
</dbReference>
<keyword evidence="7 19" id="KW-0540">Nuclease</keyword>
<keyword evidence="12 19" id="KW-0239">DNA-directed DNA polymerase</keyword>
<evidence type="ECO:0000256" key="9">
    <source>
        <dbReference type="ARBA" id="ARBA00022801"/>
    </source>
</evidence>
<evidence type="ECO:0000313" key="21">
    <source>
        <dbReference type="EMBL" id="PPI86998.1"/>
    </source>
</evidence>
<dbReference type="OrthoDB" id="9804290at2"/>
<keyword evidence="10 19" id="KW-0269">Exonuclease</keyword>
<dbReference type="PANTHER" id="PTHR30231">
    <property type="entry name" value="DNA POLYMERASE III SUBUNIT EPSILON"/>
    <property type="match status" value="1"/>
</dbReference>
<dbReference type="Pfam" id="PF00929">
    <property type="entry name" value="RNase_T"/>
    <property type="match status" value="1"/>
</dbReference>
<comment type="caution">
    <text evidence="21">The sequence shown here is derived from an EMBL/GenBank/DDBJ whole genome shotgun (WGS) entry which is preliminary data.</text>
</comment>
<evidence type="ECO:0000256" key="5">
    <source>
        <dbReference type="ARBA" id="ARBA00022695"/>
    </source>
</evidence>
<dbReference type="NCBIfam" id="NF004316">
    <property type="entry name" value="PRK05711.1"/>
    <property type="match status" value="1"/>
</dbReference>
<keyword evidence="4 19" id="KW-0808">Transferase</keyword>
<evidence type="ECO:0000256" key="13">
    <source>
        <dbReference type="ARBA" id="ARBA00023211"/>
    </source>
</evidence>
<evidence type="ECO:0000256" key="18">
    <source>
        <dbReference type="PIRSR" id="PIRSR606309-3"/>
    </source>
</evidence>
<feature type="binding site" evidence="17">
    <location>
        <position position="12"/>
    </location>
    <ligand>
        <name>substrate</name>
    </ligand>
</feature>
<keyword evidence="5 19" id="KW-0548">Nucleotidyltransferase</keyword>
<dbReference type="NCBIfam" id="TIGR00573">
    <property type="entry name" value="dnaq"/>
    <property type="match status" value="1"/>
</dbReference>
<evidence type="ECO:0000256" key="15">
    <source>
        <dbReference type="ARBA" id="ARBA00065841"/>
    </source>
</evidence>
<feature type="binding site" evidence="18">
    <location>
        <position position="14"/>
    </location>
    <ligand>
        <name>a divalent metal cation</name>
        <dbReference type="ChEBI" id="CHEBI:60240"/>
        <label>1</label>
        <note>catalytic</note>
    </ligand>
</feature>
<dbReference type="InterPro" id="IPR006309">
    <property type="entry name" value="DnaQ_proteo"/>
</dbReference>
<feature type="binding site" evidence="17">
    <location>
        <position position="167"/>
    </location>
    <ligand>
        <name>substrate</name>
    </ligand>
</feature>
<evidence type="ECO:0000256" key="14">
    <source>
        <dbReference type="ARBA" id="ARBA00049244"/>
    </source>
</evidence>
<dbReference type="GO" id="GO:0045004">
    <property type="term" value="P:DNA replication proofreading"/>
    <property type="evidence" value="ECO:0007669"/>
    <property type="project" value="TreeGrafter"/>
</dbReference>